<accession>A0A0A9CGK4</accession>
<dbReference type="AlphaFoldDB" id="A0A0A9CGK4"/>
<reference evidence="1" key="2">
    <citation type="journal article" date="2015" name="Data Brief">
        <title>Shoot transcriptome of the giant reed, Arundo donax.</title>
        <authorList>
            <person name="Barrero R.A."/>
            <person name="Guerrero F.D."/>
            <person name="Moolhuijzen P."/>
            <person name="Goolsby J.A."/>
            <person name="Tidwell J."/>
            <person name="Bellgard S.E."/>
            <person name="Bellgard M.I."/>
        </authorList>
    </citation>
    <scope>NUCLEOTIDE SEQUENCE</scope>
    <source>
        <tissue evidence="1">Shoot tissue taken approximately 20 cm above the soil surface</tissue>
    </source>
</reference>
<protein>
    <submittedName>
        <fullName evidence="1">Uncharacterized protein</fullName>
    </submittedName>
</protein>
<reference evidence="1" key="1">
    <citation type="submission" date="2014-09" db="EMBL/GenBank/DDBJ databases">
        <authorList>
            <person name="Magalhaes I.L.F."/>
            <person name="Oliveira U."/>
            <person name="Santos F.R."/>
            <person name="Vidigal T.H.D.A."/>
            <person name="Brescovit A.D."/>
            <person name="Santos A.J."/>
        </authorList>
    </citation>
    <scope>NUCLEOTIDE SEQUENCE</scope>
    <source>
        <tissue evidence="1">Shoot tissue taken approximately 20 cm above the soil surface</tissue>
    </source>
</reference>
<organism evidence="1">
    <name type="scientific">Arundo donax</name>
    <name type="common">Giant reed</name>
    <name type="synonym">Donax arundinaceus</name>
    <dbReference type="NCBI Taxonomy" id="35708"/>
    <lineage>
        <taxon>Eukaryota</taxon>
        <taxon>Viridiplantae</taxon>
        <taxon>Streptophyta</taxon>
        <taxon>Embryophyta</taxon>
        <taxon>Tracheophyta</taxon>
        <taxon>Spermatophyta</taxon>
        <taxon>Magnoliopsida</taxon>
        <taxon>Liliopsida</taxon>
        <taxon>Poales</taxon>
        <taxon>Poaceae</taxon>
        <taxon>PACMAD clade</taxon>
        <taxon>Arundinoideae</taxon>
        <taxon>Arundineae</taxon>
        <taxon>Arundo</taxon>
    </lineage>
</organism>
<evidence type="ECO:0000313" key="1">
    <source>
        <dbReference type="EMBL" id="JAD74706.1"/>
    </source>
</evidence>
<proteinExistence type="predicted"/>
<name>A0A0A9CGK4_ARUDO</name>
<sequence length="198" mass="21651">MGEGIRWLTQLSLVSKFYSDLEAHLGRRALAEFVIDLDRAPASAVDLATSLRDHSVKLSDYLACSLHVVITAIPDQGPAATTGATAPLEASLLLSMHQGARTWRRGTRSWRCTRCAVGGSHEWRMSDASSASTARTAARGWCMCPRCPAAVSPHSSRRIWRRRHDSGSGCEDIGVVVWCWSASLSYQANNPQAPDRLM</sequence>
<dbReference type="EMBL" id="GBRH01223189">
    <property type="protein sequence ID" value="JAD74706.1"/>
    <property type="molecule type" value="Transcribed_RNA"/>
</dbReference>